<proteinExistence type="predicted"/>
<evidence type="ECO:0000313" key="1">
    <source>
        <dbReference type="EMBL" id="RGI72905.1"/>
    </source>
</evidence>
<dbReference type="Proteomes" id="UP000263754">
    <property type="component" value="Unassembled WGS sequence"/>
</dbReference>
<comment type="caution">
    <text evidence="1">The sequence shown here is derived from an EMBL/GenBank/DDBJ whole genome shotgun (WGS) entry which is preliminary data.</text>
</comment>
<dbReference type="EMBL" id="QSOF01000028">
    <property type="protein sequence ID" value="RGI72905.1"/>
    <property type="molecule type" value="Genomic_DNA"/>
</dbReference>
<dbReference type="RefSeq" id="WP_117963676.1">
    <property type="nucleotide sequence ID" value="NZ_JAQEAU010000005.1"/>
</dbReference>
<protein>
    <submittedName>
        <fullName evidence="1">Uncharacterized protein</fullName>
    </submittedName>
</protein>
<gene>
    <name evidence="1" type="ORF">DXD90_16995</name>
</gene>
<name>A0A374MNM0_BACUN</name>
<sequence>MEEEVKQYLQLRYQWKGQPIIDTDYLLDLYFRANYYPTDKLIDFLCYFYGYKMTFPQSDIDFQVEKVLKDYPYKYLHPVLTKKLSVTSIVPFAEIYTGHMVLVSDESENIYGVYDDEILLYGRNYNKLMNLLYRNEDKGKLSY</sequence>
<evidence type="ECO:0000313" key="2">
    <source>
        <dbReference type="Proteomes" id="UP000263754"/>
    </source>
</evidence>
<dbReference type="AlphaFoldDB" id="A0A374MNM0"/>
<organism evidence="1 2">
    <name type="scientific">Bacteroides uniformis</name>
    <dbReference type="NCBI Taxonomy" id="820"/>
    <lineage>
        <taxon>Bacteria</taxon>
        <taxon>Pseudomonadati</taxon>
        <taxon>Bacteroidota</taxon>
        <taxon>Bacteroidia</taxon>
        <taxon>Bacteroidales</taxon>
        <taxon>Bacteroidaceae</taxon>
        <taxon>Bacteroides</taxon>
    </lineage>
</organism>
<accession>A0A374MNM0</accession>
<reference evidence="1 2" key="1">
    <citation type="submission" date="2018-08" db="EMBL/GenBank/DDBJ databases">
        <title>A genome reference for cultivated species of the human gut microbiota.</title>
        <authorList>
            <person name="Zou Y."/>
            <person name="Xue W."/>
            <person name="Luo G."/>
        </authorList>
    </citation>
    <scope>NUCLEOTIDE SEQUENCE [LARGE SCALE GENOMIC DNA]</scope>
    <source>
        <strain evidence="1 2">TM10-17</strain>
    </source>
</reference>